<dbReference type="NCBIfam" id="TIGR02532">
    <property type="entry name" value="IV_pilin_GFxxxE"/>
    <property type="match status" value="1"/>
</dbReference>
<evidence type="ECO:0008006" key="4">
    <source>
        <dbReference type="Google" id="ProtNLM"/>
    </source>
</evidence>
<dbReference type="InterPro" id="IPR012902">
    <property type="entry name" value="N_methyl_site"/>
</dbReference>
<organism evidence="2 3">
    <name type="scientific">Bdellovibrio bacteriovorus</name>
    <dbReference type="NCBI Taxonomy" id="959"/>
    <lineage>
        <taxon>Bacteria</taxon>
        <taxon>Pseudomonadati</taxon>
        <taxon>Bdellovibrionota</taxon>
        <taxon>Bdellovibrionia</taxon>
        <taxon>Bdellovibrionales</taxon>
        <taxon>Pseudobdellovibrionaceae</taxon>
        <taxon>Bdellovibrio</taxon>
    </lineage>
</organism>
<comment type="caution">
    <text evidence="2">The sequence shown here is derived from an EMBL/GenBank/DDBJ whole genome shotgun (WGS) entry which is preliminary data.</text>
</comment>
<dbReference type="Proteomes" id="UP000075391">
    <property type="component" value="Unassembled WGS sequence"/>
</dbReference>
<keyword evidence="1" id="KW-0472">Membrane</keyword>
<evidence type="ECO:0000256" key="1">
    <source>
        <dbReference type="SAM" id="Phobius"/>
    </source>
</evidence>
<evidence type="ECO:0000313" key="2">
    <source>
        <dbReference type="EMBL" id="KYG60492.1"/>
    </source>
</evidence>
<dbReference type="InterPro" id="IPR045584">
    <property type="entry name" value="Pilin-like"/>
</dbReference>
<dbReference type="SUPFAM" id="SSF54523">
    <property type="entry name" value="Pili subunits"/>
    <property type="match status" value="1"/>
</dbReference>
<accession>A0A150WCB3</accession>
<feature type="transmembrane region" description="Helical" evidence="1">
    <location>
        <begin position="6"/>
        <end position="27"/>
    </location>
</feature>
<keyword evidence="1" id="KW-1133">Transmembrane helix</keyword>
<dbReference type="OrthoDB" id="5293031at2"/>
<dbReference type="AlphaFoldDB" id="A0A150WCB3"/>
<reference evidence="2 3" key="1">
    <citation type="submission" date="2016-03" db="EMBL/GenBank/DDBJ databases">
        <authorList>
            <person name="Ploux O."/>
        </authorList>
    </citation>
    <scope>NUCLEOTIDE SEQUENCE [LARGE SCALE GENOMIC DNA]</scope>
    <source>
        <strain evidence="2 3">BER2</strain>
    </source>
</reference>
<proteinExistence type="predicted"/>
<gene>
    <name evidence="2" type="ORF">AZI85_13095</name>
</gene>
<sequence length="196" mass="21916">MRSQKGFTLIEIMIVLAILGAVVALVAPRFVKRDGNIKAVARSFIVLSKEIRNKARLTNSTYRLVINMDTQDEAYWVERANGPQPVDPKMYEEALKKESEKEEEAPPPLFQMDKSLTKSEKKLPSGLRFGSVETINMKSPITSGLAYIHFFPEGFVEASAVQITNGNNLTWTLVFNPLTGQADIIEKASSLKDVQR</sequence>
<evidence type="ECO:0000313" key="3">
    <source>
        <dbReference type="Proteomes" id="UP000075391"/>
    </source>
</evidence>
<name>A0A150WCB3_BDEBC</name>
<keyword evidence="1" id="KW-0812">Transmembrane</keyword>
<dbReference type="Pfam" id="PF07963">
    <property type="entry name" value="N_methyl"/>
    <property type="match status" value="1"/>
</dbReference>
<dbReference type="RefSeq" id="WP_063245252.1">
    <property type="nucleotide sequence ID" value="NZ_LUKF01000020.1"/>
</dbReference>
<protein>
    <recommendedName>
        <fullName evidence="4">Type II secretion system protein GspH</fullName>
    </recommendedName>
</protein>
<dbReference type="Gene3D" id="3.30.700.10">
    <property type="entry name" value="Glycoprotein, Type 4 Pilin"/>
    <property type="match status" value="1"/>
</dbReference>
<dbReference type="EMBL" id="LUKF01000020">
    <property type="protein sequence ID" value="KYG60492.1"/>
    <property type="molecule type" value="Genomic_DNA"/>
</dbReference>
<dbReference type="PROSITE" id="PS00409">
    <property type="entry name" value="PROKAR_NTER_METHYL"/>
    <property type="match status" value="1"/>
</dbReference>